<dbReference type="HOGENOM" id="CLU_2333726_0_0_1"/>
<dbReference type="AlphaFoldDB" id="J3PAH2"/>
<reference evidence="2" key="2">
    <citation type="submission" date="2010-07" db="EMBL/GenBank/DDBJ databases">
        <authorList>
            <consortium name="The Broad Institute Genome Sequencing Platform"/>
            <consortium name="Broad Institute Genome Sequencing Center for Infectious Disease"/>
            <person name="Ma L.-J."/>
            <person name="Dead R."/>
            <person name="Young S."/>
            <person name="Zeng Q."/>
            <person name="Koehrsen M."/>
            <person name="Alvarado L."/>
            <person name="Berlin A."/>
            <person name="Chapman S.B."/>
            <person name="Chen Z."/>
            <person name="Freedman E."/>
            <person name="Gellesch M."/>
            <person name="Goldberg J."/>
            <person name="Griggs A."/>
            <person name="Gujja S."/>
            <person name="Heilman E.R."/>
            <person name="Heiman D."/>
            <person name="Hepburn T."/>
            <person name="Howarth C."/>
            <person name="Jen D."/>
            <person name="Larson L."/>
            <person name="Mehta T."/>
            <person name="Neiman D."/>
            <person name="Pearson M."/>
            <person name="Roberts A."/>
            <person name="Saif S."/>
            <person name="Shea T."/>
            <person name="Shenoy N."/>
            <person name="Sisk P."/>
            <person name="Stolte C."/>
            <person name="Sykes S."/>
            <person name="Walk T."/>
            <person name="White J."/>
            <person name="Yandava C."/>
            <person name="Haas B."/>
            <person name="Nusbaum C."/>
            <person name="Birren B."/>
        </authorList>
    </citation>
    <scope>NUCLEOTIDE SEQUENCE</scope>
    <source>
        <strain evidence="2">R3-111a-1</strain>
    </source>
</reference>
<accession>J3PAH2</accession>
<protein>
    <submittedName>
        <fullName evidence="2 3">Uncharacterized protein</fullName>
    </submittedName>
</protein>
<gene>
    <name evidence="3" type="primary">20350956</name>
    <name evidence="2" type="ORF">GGTG_10498</name>
</gene>
<dbReference type="RefSeq" id="XP_009226635.1">
    <property type="nucleotide sequence ID" value="XM_009228371.1"/>
</dbReference>
<reference evidence="3" key="4">
    <citation type="journal article" date="2015" name="G3 (Bethesda)">
        <title>Genome sequences of three phytopathogenic species of the Magnaporthaceae family of fungi.</title>
        <authorList>
            <person name="Okagaki L.H."/>
            <person name="Nunes C.C."/>
            <person name="Sailsbery J."/>
            <person name="Clay B."/>
            <person name="Brown D."/>
            <person name="John T."/>
            <person name="Oh Y."/>
            <person name="Young N."/>
            <person name="Fitzgerald M."/>
            <person name="Haas B.J."/>
            <person name="Zeng Q."/>
            <person name="Young S."/>
            <person name="Adiconis X."/>
            <person name="Fan L."/>
            <person name="Levin J.Z."/>
            <person name="Mitchell T.K."/>
            <person name="Okubara P.A."/>
            <person name="Farman M.L."/>
            <person name="Kohn L.M."/>
            <person name="Birren B."/>
            <person name="Ma L.-J."/>
            <person name="Dean R.A."/>
        </authorList>
    </citation>
    <scope>NUCLEOTIDE SEQUENCE</scope>
    <source>
        <strain evidence="3">R3-111a-1</strain>
    </source>
</reference>
<feature type="region of interest" description="Disordered" evidence="1">
    <location>
        <begin position="68"/>
        <end position="98"/>
    </location>
</feature>
<dbReference type="VEuPathDB" id="FungiDB:GGTG_10498"/>
<proteinExistence type="predicted"/>
<dbReference type="EnsemblFungi" id="EJT71238">
    <property type="protein sequence ID" value="EJT71238"/>
    <property type="gene ID" value="GGTG_10498"/>
</dbReference>
<organism evidence="2">
    <name type="scientific">Gaeumannomyces tritici (strain R3-111a-1)</name>
    <name type="common">Wheat and barley take-all root rot fungus</name>
    <name type="synonym">Gaeumannomyces graminis var. tritici</name>
    <dbReference type="NCBI Taxonomy" id="644352"/>
    <lineage>
        <taxon>Eukaryota</taxon>
        <taxon>Fungi</taxon>
        <taxon>Dikarya</taxon>
        <taxon>Ascomycota</taxon>
        <taxon>Pezizomycotina</taxon>
        <taxon>Sordariomycetes</taxon>
        <taxon>Sordariomycetidae</taxon>
        <taxon>Magnaporthales</taxon>
        <taxon>Magnaporthaceae</taxon>
        <taxon>Gaeumannomyces</taxon>
    </lineage>
</organism>
<evidence type="ECO:0000313" key="2">
    <source>
        <dbReference type="EMBL" id="EJT71238.1"/>
    </source>
</evidence>
<evidence type="ECO:0000313" key="3">
    <source>
        <dbReference type="EnsemblFungi" id="EJT71238"/>
    </source>
</evidence>
<evidence type="ECO:0000313" key="4">
    <source>
        <dbReference type="Proteomes" id="UP000006039"/>
    </source>
</evidence>
<reference evidence="4" key="1">
    <citation type="submission" date="2010-07" db="EMBL/GenBank/DDBJ databases">
        <title>The genome sequence of Gaeumannomyces graminis var. tritici strain R3-111a-1.</title>
        <authorList>
            <consortium name="The Broad Institute Genome Sequencing Platform"/>
            <person name="Ma L.-J."/>
            <person name="Dead R."/>
            <person name="Young S."/>
            <person name="Zeng Q."/>
            <person name="Koehrsen M."/>
            <person name="Alvarado L."/>
            <person name="Berlin A."/>
            <person name="Chapman S.B."/>
            <person name="Chen Z."/>
            <person name="Freedman E."/>
            <person name="Gellesch M."/>
            <person name="Goldberg J."/>
            <person name="Griggs A."/>
            <person name="Gujja S."/>
            <person name="Heilman E.R."/>
            <person name="Heiman D."/>
            <person name="Hepburn T."/>
            <person name="Howarth C."/>
            <person name="Jen D."/>
            <person name="Larson L."/>
            <person name="Mehta T."/>
            <person name="Neiman D."/>
            <person name="Pearson M."/>
            <person name="Roberts A."/>
            <person name="Saif S."/>
            <person name="Shea T."/>
            <person name="Shenoy N."/>
            <person name="Sisk P."/>
            <person name="Stolte C."/>
            <person name="Sykes S."/>
            <person name="Walk T."/>
            <person name="White J."/>
            <person name="Yandava C."/>
            <person name="Haas B."/>
            <person name="Nusbaum C."/>
            <person name="Birren B."/>
        </authorList>
    </citation>
    <scope>NUCLEOTIDE SEQUENCE [LARGE SCALE GENOMIC DNA]</scope>
    <source>
        <strain evidence="4">R3-111a-1</strain>
    </source>
</reference>
<keyword evidence="4" id="KW-1185">Reference proteome</keyword>
<evidence type="ECO:0000256" key="1">
    <source>
        <dbReference type="SAM" id="MobiDB-lite"/>
    </source>
</evidence>
<dbReference type="EMBL" id="GL385400">
    <property type="protein sequence ID" value="EJT71238.1"/>
    <property type="molecule type" value="Genomic_DNA"/>
</dbReference>
<reference evidence="2" key="3">
    <citation type="submission" date="2010-09" db="EMBL/GenBank/DDBJ databases">
        <title>Annotation of Gaeumannomyces graminis var. tritici R3-111a-1.</title>
        <authorList>
            <consortium name="The Broad Institute Genome Sequencing Platform"/>
            <person name="Ma L.-J."/>
            <person name="Dead R."/>
            <person name="Young S.K."/>
            <person name="Zeng Q."/>
            <person name="Gargeya S."/>
            <person name="Fitzgerald M."/>
            <person name="Haas B."/>
            <person name="Abouelleil A."/>
            <person name="Alvarado L."/>
            <person name="Arachchi H.M."/>
            <person name="Berlin A."/>
            <person name="Brown A."/>
            <person name="Chapman S.B."/>
            <person name="Chen Z."/>
            <person name="Dunbar C."/>
            <person name="Freedman E."/>
            <person name="Gearin G."/>
            <person name="Gellesch M."/>
            <person name="Goldberg J."/>
            <person name="Griggs A."/>
            <person name="Gujja S."/>
            <person name="Heiman D."/>
            <person name="Howarth C."/>
            <person name="Larson L."/>
            <person name="Lui A."/>
            <person name="MacDonald P.J.P."/>
            <person name="Mehta T."/>
            <person name="Montmayeur A."/>
            <person name="Murphy C."/>
            <person name="Neiman D."/>
            <person name="Pearson M."/>
            <person name="Priest M."/>
            <person name="Roberts A."/>
            <person name="Saif S."/>
            <person name="Shea T."/>
            <person name="Shenoy N."/>
            <person name="Sisk P."/>
            <person name="Stolte C."/>
            <person name="Sykes S."/>
            <person name="Yandava C."/>
            <person name="Wortman J."/>
            <person name="Nusbaum C."/>
            <person name="Birren B."/>
        </authorList>
    </citation>
    <scope>NUCLEOTIDE SEQUENCE</scope>
    <source>
        <strain evidence="2">R3-111a-1</strain>
    </source>
</reference>
<sequence>MLCDVGVSSRRWVRKGQQPHLPAPASARTNIAKEAICTHMDVAYVTGGVGREKAEANMQVDSLVRTLCPTGAPKHKSSTTARPEKKRRAERWTRIRLI</sequence>
<dbReference type="Proteomes" id="UP000006039">
    <property type="component" value="Unassembled WGS sequence"/>
</dbReference>
<name>J3PAH2_GAET3</name>
<dbReference type="GeneID" id="20350956"/>
<reference evidence="3" key="5">
    <citation type="submission" date="2018-04" db="UniProtKB">
        <authorList>
            <consortium name="EnsemblFungi"/>
        </authorList>
    </citation>
    <scope>IDENTIFICATION</scope>
    <source>
        <strain evidence="3">R3-111a-1</strain>
    </source>
</reference>